<comment type="caution">
    <text evidence="5">The sequence shown here is derived from an EMBL/GenBank/DDBJ whole genome shotgun (WGS) entry which is preliminary data.</text>
</comment>
<dbReference type="VEuPathDB" id="VectorBase:LDEU010380"/>
<keyword evidence="1" id="KW-0677">Repeat</keyword>
<evidence type="ECO:0000256" key="1">
    <source>
        <dbReference type="ARBA" id="ARBA00022737"/>
    </source>
</evidence>
<feature type="disulfide bond" evidence="3">
    <location>
        <begin position="218"/>
        <end position="245"/>
    </location>
</feature>
<sequence>MSPNYPLAYNHDAVCEWIIHVSKGSRVSVQLMDVDFEVIEQSCSDDYLEFYDGNSDRSPIIRKVCKLESNGAIMSTKNVMFIKFQTDSRISYRGFRLQYTTHCSAQLSGYRGVIESPNFPEFPVGQVNCSWIVSVPIGHNITFTFSHQNISNDNGCSVINTTNTKKANEINNLIFDICAIKDKVVPSLFNVSSNVAVIQFFRKTMSTKFRMEWYAVGCGGEFVNKRYGTFESPNYPNGYPKDTECLWHITVDLKEHVVLYFHEFSLEVQPAVGQCNSDFVSVYSGPDVNSPLLTTLCDKLTKSLTISSSGNQMTVRFKSDNSVSGRGFSASFQAQPGACGGVFENNQGSLTSKNYPSKYDATDDCEWLITVTGMHKIQLKFDDFDLPENTDCSSSYIIVYDGVSESSPSLLKHCGKTLPTVVLSTSNSMLIRLKSDGISAAKGFKASYKAICGGTIVVSRDDHSSHELLSSNYPYESVDIDFCNWTLTAENPSDKIILTFTNIISEKLNDCSENYVEVKEGDSENGPLIARYCGTQIPPPIISSGNSLHVYLHENAVFRAVFTTAISTCGGLLDSETGTFVSPGYPNDYPLNVECVWTLECSPGNRVSLSFTDFHIEQSEYCKSDYVEIRENDFSGKLIGRFCGNSIPNLHELSANVLWVKFRSDELSSSQGFRAVYSLLHGVDITGTSG</sequence>
<feature type="domain" description="CUB" evidence="4">
    <location>
        <begin position="218"/>
        <end position="335"/>
    </location>
</feature>
<keyword evidence="2 3" id="KW-1015">Disulfide bond</keyword>
<accession>A0A443S290</accession>
<dbReference type="STRING" id="299467.A0A443S290"/>
<dbReference type="FunFam" id="2.60.120.290:FF:000005">
    <property type="entry name" value="Procollagen C-endopeptidase enhancer 1"/>
    <property type="match status" value="1"/>
</dbReference>
<dbReference type="SUPFAM" id="SSF49854">
    <property type="entry name" value="Spermadhesin, CUB domain"/>
    <property type="match status" value="6"/>
</dbReference>
<evidence type="ECO:0000256" key="2">
    <source>
        <dbReference type="ARBA" id="ARBA00023157"/>
    </source>
</evidence>
<feature type="domain" description="CUB" evidence="4">
    <location>
        <begin position="339"/>
        <end position="451"/>
    </location>
</feature>
<evidence type="ECO:0000313" key="6">
    <source>
        <dbReference type="Proteomes" id="UP000288716"/>
    </source>
</evidence>
<proteinExistence type="predicted"/>
<dbReference type="AlphaFoldDB" id="A0A443S290"/>
<feature type="domain" description="CUB" evidence="4">
    <location>
        <begin position="1"/>
        <end position="102"/>
    </location>
</feature>
<dbReference type="PROSITE" id="PS01180">
    <property type="entry name" value="CUB"/>
    <property type="match status" value="6"/>
</dbReference>
<gene>
    <name evidence="5" type="ORF">B4U80_08883</name>
</gene>
<feature type="domain" description="CUB" evidence="4">
    <location>
        <begin position="569"/>
        <end position="680"/>
    </location>
</feature>
<dbReference type="EMBL" id="NCKV01011323">
    <property type="protein sequence ID" value="RWS21660.1"/>
    <property type="molecule type" value="Genomic_DNA"/>
</dbReference>
<dbReference type="PANTHER" id="PTHR24251:SF37">
    <property type="entry name" value="CUB DOMAIN-CONTAINING PROTEIN"/>
    <property type="match status" value="1"/>
</dbReference>
<dbReference type="Pfam" id="PF00431">
    <property type="entry name" value="CUB"/>
    <property type="match status" value="6"/>
</dbReference>
<protein>
    <submittedName>
        <fullName evidence="5">Cubilin-like protein</fullName>
    </submittedName>
</protein>
<dbReference type="Gene3D" id="2.60.120.290">
    <property type="entry name" value="Spermadhesin, CUB domain"/>
    <property type="match status" value="6"/>
</dbReference>
<evidence type="ECO:0000256" key="3">
    <source>
        <dbReference type="PROSITE-ProRule" id="PRU00059"/>
    </source>
</evidence>
<name>A0A443S290_9ACAR</name>
<dbReference type="InterPro" id="IPR000859">
    <property type="entry name" value="CUB_dom"/>
</dbReference>
<evidence type="ECO:0000259" key="4">
    <source>
        <dbReference type="PROSITE" id="PS01180"/>
    </source>
</evidence>
<feature type="domain" description="CUB" evidence="4">
    <location>
        <begin position="452"/>
        <end position="565"/>
    </location>
</feature>
<dbReference type="OrthoDB" id="9067804at2759"/>
<dbReference type="SMART" id="SM00042">
    <property type="entry name" value="CUB"/>
    <property type="match status" value="6"/>
</dbReference>
<organism evidence="5 6">
    <name type="scientific">Leptotrombidium deliense</name>
    <dbReference type="NCBI Taxonomy" id="299467"/>
    <lineage>
        <taxon>Eukaryota</taxon>
        <taxon>Metazoa</taxon>
        <taxon>Ecdysozoa</taxon>
        <taxon>Arthropoda</taxon>
        <taxon>Chelicerata</taxon>
        <taxon>Arachnida</taxon>
        <taxon>Acari</taxon>
        <taxon>Acariformes</taxon>
        <taxon>Trombidiformes</taxon>
        <taxon>Prostigmata</taxon>
        <taxon>Anystina</taxon>
        <taxon>Parasitengona</taxon>
        <taxon>Trombiculoidea</taxon>
        <taxon>Trombiculidae</taxon>
        <taxon>Leptotrombidium</taxon>
    </lineage>
</organism>
<feature type="non-terminal residue" evidence="5">
    <location>
        <position position="690"/>
    </location>
</feature>
<dbReference type="InterPro" id="IPR035914">
    <property type="entry name" value="Sperma_CUB_dom_sf"/>
</dbReference>
<evidence type="ECO:0000313" key="5">
    <source>
        <dbReference type="EMBL" id="RWS21660.1"/>
    </source>
</evidence>
<comment type="caution">
    <text evidence="3">Lacks conserved residue(s) required for the propagation of feature annotation.</text>
</comment>
<dbReference type="CDD" id="cd00041">
    <property type="entry name" value="CUB"/>
    <property type="match status" value="5"/>
</dbReference>
<keyword evidence="6" id="KW-1185">Reference proteome</keyword>
<dbReference type="Proteomes" id="UP000288716">
    <property type="component" value="Unassembled WGS sequence"/>
</dbReference>
<dbReference type="FunFam" id="2.60.120.290:FF:000042">
    <property type="entry name" value="AGAP005526-PA"/>
    <property type="match status" value="1"/>
</dbReference>
<dbReference type="FunFam" id="2.60.120.290:FF:000013">
    <property type="entry name" value="Membrane frizzled-related protein"/>
    <property type="match status" value="2"/>
</dbReference>
<reference evidence="5 6" key="1">
    <citation type="journal article" date="2018" name="Gigascience">
        <title>Genomes of trombidid mites reveal novel predicted allergens and laterally-transferred genes associated with secondary metabolism.</title>
        <authorList>
            <person name="Dong X."/>
            <person name="Chaisiri K."/>
            <person name="Xia D."/>
            <person name="Armstrong S.D."/>
            <person name="Fang Y."/>
            <person name="Donnelly M.J."/>
            <person name="Kadowaki T."/>
            <person name="McGarry J.W."/>
            <person name="Darby A.C."/>
            <person name="Makepeace B.L."/>
        </authorList>
    </citation>
    <scope>NUCLEOTIDE SEQUENCE [LARGE SCALE GENOMIC DNA]</scope>
    <source>
        <strain evidence="5">UoL-UT</strain>
    </source>
</reference>
<feature type="domain" description="CUB" evidence="4">
    <location>
        <begin position="103"/>
        <end position="216"/>
    </location>
</feature>
<dbReference type="PANTHER" id="PTHR24251">
    <property type="entry name" value="OVOCHYMASE-RELATED"/>
    <property type="match status" value="1"/>
</dbReference>